<feature type="domain" description="HTH marR-type" evidence="1">
    <location>
        <begin position="27"/>
        <end position="159"/>
    </location>
</feature>
<proteinExistence type="predicted"/>
<dbReference type="InterPro" id="IPR039422">
    <property type="entry name" value="MarR/SlyA-like"/>
</dbReference>
<dbReference type="SMART" id="SM00347">
    <property type="entry name" value="HTH_MARR"/>
    <property type="match status" value="1"/>
</dbReference>
<name>A0ABT1BJP9_9BURK</name>
<dbReference type="PANTHER" id="PTHR33164">
    <property type="entry name" value="TRANSCRIPTIONAL REGULATOR, MARR FAMILY"/>
    <property type="match status" value="1"/>
</dbReference>
<sequence>MVNPCTNVSADLTLEGRSEATVLDEPAARVLRRFRQVFNAVKTHFQQVERQVGVGGAQVWALSVIQVRPGIGVNELAKALDIRQSTASNLVRALVDRGLVATARAERDRRAVELRLLPPGAEILAHSPGPFSGVLPEALAQLDDATLARMESDLTRLIGLLDADDESAGLPLASM</sequence>
<evidence type="ECO:0000313" key="3">
    <source>
        <dbReference type="Proteomes" id="UP001204851"/>
    </source>
</evidence>
<keyword evidence="3" id="KW-1185">Reference proteome</keyword>
<protein>
    <submittedName>
        <fullName evidence="2">MarR family winged helix-turn-helix transcriptional regulator</fullName>
    </submittedName>
</protein>
<gene>
    <name evidence="2" type="ORF">M0L44_06825</name>
</gene>
<dbReference type="InterPro" id="IPR036388">
    <property type="entry name" value="WH-like_DNA-bd_sf"/>
</dbReference>
<dbReference type="PANTHER" id="PTHR33164:SF89">
    <property type="entry name" value="MARR FAMILY REGULATORY PROTEIN"/>
    <property type="match status" value="1"/>
</dbReference>
<dbReference type="Gene3D" id="1.10.10.10">
    <property type="entry name" value="Winged helix-like DNA-binding domain superfamily/Winged helix DNA-binding domain"/>
    <property type="match status" value="1"/>
</dbReference>
<dbReference type="InterPro" id="IPR000835">
    <property type="entry name" value="HTH_MarR-typ"/>
</dbReference>
<comment type="caution">
    <text evidence="2">The sequence shown here is derived from an EMBL/GenBank/DDBJ whole genome shotgun (WGS) entry which is preliminary data.</text>
</comment>
<dbReference type="EMBL" id="JAMXMC010000003">
    <property type="protein sequence ID" value="MCO5976430.1"/>
    <property type="molecule type" value="Genomic_DNA"/>
</dbReference>
<dbReference type="Proteomes" id="UP001204851">
    <property type="component" value="Unassembled WGS sequence"/>
</dbReference>
<evidence type="ECO:0000313" key="2">
    <source>
        <dbReference type="EMBL" id="MCO5976430.1"/>
    </source>
</evidence>
<dbReference type="Pfam" id="PF12802">
    <property type="entry name" value="MarR_2"/>
    <property type="match status" value="1"/>
</dbReference>
<organism evidence="2 3">
    <name type="scientific">Ideonella oryzae</name>
    <dbReference type="NCBI Taxonomy" id="2937441"/>
    <lineage>
        <taxon>Bacteria</taxon>
        <taxon>Pseudomonadati</taxon>
        <taxon>Pseudomonadota</taxon>
        <taxon>Betaproteobacteria</taxon>
        <taxon>Burkholderiales</taxon>
        <taxon>Sphaerotilaceae</taxon>
        <taxon>Ideonella</taxon>
    </lineage>
</organism>
<dbReference type="PROSITE" id="PS50995">
    <property type="entry name" value="HTH_MARR_2"/>
    <property type="match status" value="1"/>
</dbReference>
<accession>A0ABT1BJP9</accession>
<dbReference type="RefSeq" id="WP_252768894.1">
    <property type="nucleotide sequence ID" value="NZ_JAMXMC010000003.1"/>
</dbReference>
<dbReference type="SUPFAM" id="SSF46785">
    <property type="entry name" value="Winged helix' DNA-binding domain"/>
    <property type="match status" value="1"/>
</dbReference>
<evidence type="ECO:0000259" key="1">
    <source>
        <dbReference type="PROSITE" id="PS50995"/>
    </source>
</evidence>
<reference evidence="2 3" key="1">
    <citation type="submission" date="2022-06" db="EMBL/GenBank/DDBJ databases">
        <title>Ideonella sp. NS12-5 Genome sequencing and assembly.</title>
        <authorList>
            <person name="Jung Y."/>
        </authorList>
    </citation>
    <scope>NUCLEOTIDE SEQUENCE [LARGE SCALE GENOMIC DNA]</scope>
    <source>
        <strain evidence="2 3">NS12-5</strain>
    </source>
</reference>
<dbReference type="InterPro" id="IPR036390">
    <property type="entry name" value="WH_DNA-bd_sf"/>
</dbReference>